<comment type="similarity">
    <text evidence="1">Belongs to the NAD(P)-dependent epimerase/dehydratase family.</text>
</comment>
<gene>
    <name evidence="5" type="ORF">EUA07_11935</name>
</gene>
<dbReference type="CDD" id="cd08946">
    <property type="entry name" value="SDR_e"/>
    <property type="match status" value="1"/>
</dbReference>
<evidence type="ECO:0000256" key="1">
    <source>
        <dbReference type="ARBA" id="ARBA00007637"/>
    </source>
</evidence>
<name>A0A4Q2SA39_9ACTN</name>
<dbReference type="Proteomes" id="UP000293291">
    <property type="component" value="Unassembled WGS sequence"/>
</dbReference>
<dbReference type="GO" id="GO:0016491">
    <property type="term" value="F:oxidoreductase activity"/>
    <property type="evidence" value="ECO:0007669"/>
    <property type="project" value="UniProtKB-KW"/>
</dbReference>
<evidence type="ECO:0000313" key="6">
    <source>
        <dbReference type="Proteomes" id="UP000293291"/>
    </source>
</evidence>
<dbReference type="Pfam" id="PF01370">
    <property type="entry name" value="Epimerase"/>
    <property type="match status" value="1"/>
</dbReference>
<dbReference type="InterPro" id="IPR036291">
    <property type="entry name" value="NAD(P)-bd_dom_sf"/>
</dbReference>
<dbReference type="SUPFAM" id="SSF51735">
    <property type="entry name" value="NAD(P)-binding Rossmann-fold domains"/>
    <property type="match status" value="1"/>
</dbReference>
<dbReference type="PANTHER" id="PTHR43103:SF5">
    <property type="entry name" value="4-EPIMERASE, PUTATIVE (AFU_ORTHOLOGUE AFUA_7G00360)-RELATED"/>
    <property type="match status" value="1"/>
</dbReference>
<dbReference type="PANTHER" id="PTHR43103">
    <property type="entry name" value="NUCLEOSIDE-DIPHOSPHATE-SUGAR EPIMERASE"/>
    <property type="match status" value="1"/>
</dbReference>
<dbReference type="EMBL" id="SDWU01000012">
    <property type="protein sequence ID" value="RYC01094.1"/>
    <property type="molecule type" value="Genomic_DNA"/>
</dbReference>
<keyword evidence="6" id="KW-1185">Reference proteome</keyword>
<evidence type="ECO:0000313" key="5">
    <source>
        <dbReference type="EMBL" id="RYC01094.1"/>
    </source>
</evidence>
<dbReference type="OrthoDB" id="8770295at2"/>
<feature type="domain" description="NAD-dependent epimerase/dehydratase" evidence="4">
    <location>
        <begin position="3"/>
        <end position="163"/>
    </location>
</feature>
<proteinExistence type="inferred from homology"/>
<evidence type="ECO:0000259" key="4">
    <source>
        <dbReference type="Pfam" id="PF01370"/>
    </source>
</evidence>
<keyword evidence="2" id="KW-0560">Oxidoreductase</keyword>
<dbReference type="AlphaFoldDB" id="A0A4Q2SA39"/>
<dbReference type="Gene3D" id="3.40.50.720">
    <property type="entry name" value="NAD(P)-binding Rossmann-like Domain"/>
    <property type="match status" value="1"/>
</dbReference>
<accession>A0A4Q2SA39</accession>
<sequence>MRVLVTGAAGSLGRVVTAGLEGLGHDVVGLDLVPPPDGTTFAWHEVDCADADAIEAVFAAERLDAVVHLAGMPEERSLPEELTSHVLTTAALLDAMVAHDVPRLVYASSNHAVGRTPRADGELTEAALPRPDTYYGVAKVAAEALMRLFADRHGIDAVACRIGSFLDEPTSLRALSTWLSHGDGVRMVEAALTAPAPGFAVLHGISANTRAWWDLEPGRRLGYEPQDDAEAYAGRIEPRPDDEAEAEFVGGPFATAQFHRPALGD</sequence>
<evidence type="ECO:0000256" key="2">
    <source>
        <dbReference type="ARBA" id="ARBA00023002"/>
    </source>
</evidence>
<organism evidence="5 6">
    <name type="scientific">Nocardioides ganghwensis</name>
    <dbReference type="NCBI Taxonomy" id="252230"/>
    <lineage>
        <taxon>Bacteria</taxon>
        <taxon>Bacillati</taxon>
        <taxon>Actinomycetota</taxon>
        <taxon>Actinomycetes</taxon>
        <taxon>Propionibacteriales</taxon>
        <taxon>Nocardioidaceae</taxon>
        <taxon>Nocardioides</taxon>
    </lineage>
</organism>
<reference evidence="5 6" key="1">
    <citation type="submission" date="2019-01" db="EMBL/GenBank/DDBJ databases">
        <title>Novel species of Nocardioides.</title>
        <authorList>
            <person name="Liu Q."/>
            <person name="Xin Y.-H."/>
        </authorList>
    </citation>
    <scope>NUCLEOTIDE SEQUENCE [LARGE SCALE GENOMIC DNA]</scope>
    <source>
        <strain evidence="5 6">CGMCC 4.6875</strain>
    </source>
</reference>
<protein>
    <submittedName>
        <fullName evidence="5">NAD(P)-dependent oxidoreductase</fullName>
    </submittedName>
</protein>
<dbReference type="InterPro" id="IPR001509">
    <property type="entry name" value="Epimerase_deHydtase"/>
</dbReference>
<evidence type="ECO:0000256" key="3">
    <source>
        <dbReference type="ARBA" id="ARBA00023027"/>
    </source>
</evidence>
<dbReference type="RefSeq" id="WP_129455395.1">
    <property type="nucleotide sequence ID" value="NZ_JACXYX010000006.1"/>
</dbReference>
<keyword evidence="3" id="KW-0520">NAD</keyword>
<comment type="caution">
    <text evidence="5">The sequence shown here is derived from an EMBL/GenBank/DDBJ whole genome shotgun (WGS) entry which is preliminary data.</text>
</comment>